<dbReference type="GO" id="GO:0005737">
    <property type="term" value="C:cytoplasm"/>
    <property type="evidence" value="ECO:0007669"/>
    <property type="project" value="InterPro"/>
</dbReference>
<dbReference type="UniPathway" id="UPA00070">
    <property type="reaction ID" value="UER00946"/>
</dbReference>
<dbReference type="EC" id="1.3.5.2" evidence="11"/>
<evidence type="ECO:0000259" key="12">
    <source>
        <dbReference type="Pfam" id="PF01180"/>
    </source>
</evidence>
<comment type="subunit">
    <text evidence="11">Monomer.</text>
</comment>
<accession>A0A809S997</accession>
<feature type="binding site" evidence="11">
    <location>
        <begin position="109"/>
        <end position="113"/>
    </location>
    <ligand>
        <name>substrate</name>
    </ligand>
</feature>
<feature type="binding site" evidence="11">
    <location>
        <position position="285"/>
    </location>
    <ligand>
        <name>FMN</name>
        <dbReference type="ChEBI" id="CHEBI:58210"/>
    </ligand>
</feature>
<dbReference type="GO" id="GO:0106430">
    <property type="term" value="F:dihydroorotate dehydrogenase (quinone) activity"/>
    <property type="evidence" value="ECO:0007669"/>
    <property type="project" value="UniProtKB-EC"/>
</dbReference>
<comment type="function">
    <text evidence="1 11">Catalyzes the conversion of dihydroorotate to orotate with quinone as electron acceptor.</text>
</comment>
<dbReference type="PROSITE" id="PS00911">
    <property type="entry name" value="DHODEHASE_1"/>
    <property type="match status" value="1"/>
</dbReference>
<dbReference type="InterPro" id="IPR050074">
    <property type="entry name" value="DHO_dehydrogenase"/>
</dbReference>
<keyword evidence="7 11" id="KW-0665">Pyrimidine biosynthesis</keyword>
<dbReference type="GO" id="GO:0044205">
    <property type="term" value="P:'de novo' UMP biosynthetic process"/>
    <property type="evidence" value="ECO:0007669"/>
    <property type="project" value="UniProtKB-UniRule"/>
</dbReference>
<evidence type="ECO:0000256" key="9">
    <source>
        <dbReference type="ARBA" id="ARBA00023136"/>
    </source>
</evidence>
<comment type="similarity">
    <text evidence="4 11">Belongs to the dihydroorotate dehydrogenase family. Type 2 subfamily.</text>
</comment>
<dbReference type="GO" id="GO:0006207">
    <property type="term" value="P:'de novo' pyrimidine nucleobase biosynthetic process"/>
    <property type="evidence" value="ECO:0007669"/>
    <property type="project" value="UniProtKB-UniRule"/>
</dbReference>
<dbReference type="InterPro" id="IPR012135">
    <property type="entry name" value="Dihydroorotate_DH_1_2"/>
</dbReference>
<feature type="binding site" evidence="11">
    <location>
        <begin position="60"/>
        <end position="64"/>
    </location>
    <ligand>
        <name>FMN</name>
        <dbReference type="ChEBI" id="CHEBI:58210"/>
    </ligand>
</feature>
<dbReference type="KEGG" id="npy:NPRO_10860"/>
<feature type="active site" description="Nucleophile" evidence="11">
    <location>
        <position position="173"/>
    </location>
</feature>
<dbReference type="Proteomes" id="UP000662873">
    <property type="component" value="Chromosome"/>
</dbReference>
<keyword evidence="5 11" id="KW-0285">Flavoprotein</keyword>
<dbReference type="HAMAP" id="MF_00225">
    <property type="entry name" value="DHO_dh_type2"/>
    <property type="match status" value="1"/>
</dbReference>
<comment type="pathway">
    <text evidence="3 11">Pyrimidine metabolism; UMP biosynthesis via de novo pathway; orotate from (S)-dihydroorotate (quinone route): step 1/1.</text>
</comment>
<dbReference type="PANTHER" id="PTHR48109:SF4">
    <property type="entry name" value="DIHYDROOROTATE DEHYDROGENASE (QUINONE), MITOCHONDRIAL"/>
    <property type="match status" value="1"/>
</dbReference>
<evidence type="ECO:0000256" key="2">
    <source>
        <dbReference type="ARBA" id="ARBA00004370"/>
    </source>
</evidence>
<feature type="binding site" evidence="11">
    <location>
        <position position="175"/>
    </location>
    <ligand>
        <name>substrate</name>
    </ligand>
</feature>
<dbReference type="SUPFAM" id="SSF51395">
    <property type="entry name" value="FMN-linked oxidoreductases"/>
    <property type="match status" value="1"/>
</dbReference>
<comment type="cofactor">
    <cofactor evidence="11">
        <name>FMN</name>
        <dbReference type="ChEBI" id="CHEBI:58210"/>
    </cofactor>
    <text evidence="11">Binds 1 FMN per subunit.</text>
</comment>
<comment type="subcellular location">
    <subcellularLocation>
        <location evidence="11">Cell membrane</location>
        <topology evidence="11">Peripheral membrane protein</topology>
    </subcellularLocation>
    <subcellularLocation>
        <location evidence="2">Membrane</location>
    </subcellularLocation>
</comment>
<evidence type="ECO:0000256" key="10">
    <source>
        <dbReference type="ARBA" id="ARBA00048639"/>
    </source>
</evidence>
<dbReference type="EMBL" id="AP021858">
    <property type="protein sequence ID" value="BBO23491.1"/>
    <property type="molecule type" value="Genomic_DNA"/>
</dbReference>
<feature type="binding site" evidence="11">
    <location>
        <position position="64"/>
    </location>
    <ligand>
        <name>substrate</name>
    </ligand>
</feature>
<feature type="binding site" evidence="11">
    <location>
        <position position="84"/>
    </location>
    <ligand>
        <name>FMN</name>
        <dbReference type="ChEBI" id="CHEBI:58210"/>
    </ligand>
</feature>
<name>A0A809S997_9BACT</name>
<dbReference type="PIRSF" id="PIRSF000164">
    <property type="entry name" value="DHO_oxidase"/>
    <property type="match status" value="1"/>
</dbReference>
<feature type="binding site" evidence="11">
    <location>
        <position position="235"/>
    </location>
    <ligand>
        <name>FMN</name>
        <dbReference type="ChEBI" id="CHEBI:58210"/>
    </ligand>
</feature>
<dbReference type="InterPro" id="IPR013785">
    <property type="entry name" value="Aldolase_TIM"/>
</dbReference>
<feature type="binding site" evidence="11">
    <location>
        <position position="256"/>
    </location>
    <ligand>
        <name>FMN</name>
        <dbReference type="ChEBI" id="CHEBI:58210"/>
    </ligand>
</feature>
<sequence length="346" mass="37573">MGFYEAVVRPLAFRLDPEATHDLALRLISTGALRGKRFAHEILEQELFGVRFANPLGLAAGFDKNGIALDHWANLGFGFVEVGTVTPLEQPGNPKPRLFRLPKHRALVNRLGFNSEGCKLVASRLAFARPGIPVGINVGKNRDTPNDRAANDYLTALRTLSGRADYAVINVSSPNTVGLRELQERQALEDLLSQVSESLPDVKLFVKVSPDLTPSQLTDVVEVAHKRRLTGIVASNTTLQRPGLEGESCPSGGLSGQPLAPLADAVLEELYRSCDRSMTLIGVGGIMNADDLFRKLSMGAHLCQIYTGWVYGGPALVPQLLKRLVARMETEGFRSLCELRGSAVKP</sequence>
<dbReference type="InterPro" id="IPR005720">
    <property type="entry name" value="Dihydroorotate_DH_cat"/>
</dbReference>
<evidence type="ECO:0000256" key="4">
    <source>
        <dbReference type="ARBA" id="ARBA00005359"/>
    </source>
</evidence>
<evidence type="ECO:0000256" key="11">
    <source>
        <dbReference type="HAMAP-Rule" id="MF_00225"/>
    </source>
</evidence>
<keyword evidence="8 11" id="KW-0560">Oxidoreductase</keyword>
<organism evidence="13 14">
    <name type="scientific">Candidatus Nitrosymbiomonas proteolyticus</name>
    <dbReference type="NCBI Taxonomy" id="2608984"/>
    <lineage>
        <taxon>Bacteria</taxon>
        <taxon>Bacillati</taxon>
        <taxon>Armatimonadota</taxon>
        <taxon>Armatimonadota incertae sedis</taxon>
        <taxon>Candidatus Nitrosymbiomonas</taxon>
    </lineage>
</organism>
<evidence type="ECO:0000313" key="14">
    <source>
        <dbReference type="Proteomes" id="UP000662873"/>
    </source>
</evidence>
<dbReference type="NCBIfam" id="NF003652">
    <property type="entry name" value="PRK05286.2-5"/>
    <property type="match status" value="1"/>
</dbReference>
<feature type="binding site" evidence="11">
    <location>
        <position position="137"/>
    </location>
    <ligand>
        <name>FMN</name>
        <dbReference type="ChEBI" id="CHEBI:58210"/>
    </ligand>
</feature>
<feature type="binding site" evidence="11">
    <location>
        <begin position="236"/>
        <end position="237"/>
    </location>
    <ligand>
        <name>substrate</name>
    </ligand>
</feature>
<dbReference type="Gene3D" id="3.20.20.70">
    <property type="entry name" value="Aldolase class I"/>
    <property type="match status" value="1"/>
</dbReference>
<gene>
    <name evidence="11" type="primary">pyrD</name>
    <name evidence="13" type="ORF">NPRO_10860</name>
</gene>
<keyword evidence="9 11" id="KW-0472">Membrane</keyword>
<evidence type="ECO:0000256" key="7">
    <source>
        <dbReference type="ARBA" id="ARBA00022975"/>
    </source>
</evidence>
<comment type="catalytic activity">
    <reaction evidence="10 11">
        <text>(S)-dihydroorotate + a quinone = orotate + a quinol</text>
        <dbReference type="Rhea" id="RHEA:30187"/>
        <dbReference type="ChEBI" id="CHEBI:24646"/>
        <dbReference type="ChEBI" id="CHEBI:30839"/>
        <dbReference type="ChEBI" id="CHEBI:30864"/>
        <dbReference type="ChEBI" id="CHEBI:132124"/>
        <dbReference type="EC" id="1.3.5.2"/>
    </reaction>
</comment>
<evidence type="ECO:0000256" key="1">
    <source>
        <dbReference type="ARBA" id="ARBA00003125"/>
    </source>
</evidence>
<evidence type="ECO:0000313" key="13">
    <source>
        <dbReference type="EMBL" id="BBO23491.1"/>
    </source>
</evidence>
<feature type="binding site" evidence="11">
    <location>
        <begin position="306"/>
        <end position="307"/>
    </location>
    <ligand>
        <name>FMN</name>
        <dbReference type="ChEBI" id="CHEBI:58210"/>
    </ligand>
</feature>
<keyword evidence="11" id="KW-1003">Cell membrane</keyword>
<evidence type="ECO:0000256" key="3">
    <source>
        <dbReference type="ARBA" id="ARBA00005161"/>
    </source>
</evidence>
<keyword evidence="6 11" id="KW-0288">FMN</keyword>
<evidence type="ECO:0000256" key="8">
    <source>
        <dbReference type="ARBA" id="ARBA00023002"/>
    </source>
</evidence>
<feature type="binding site" evidence="11">
    <location>
        <position position="170"/>
    </location>
    <ligand>
        <name>FMN</name>
        <dbReference type="ChEBI" id="CHEBI:58210"/>
    </ligand>
</feature>
<proteinExistence type="inferred from homology"/>
<feature type="binding site" evidence="11">
    <location>
        <position position="207"/>
    </location>
    <ligand>
        <name>FMN</name>
        <dbReference type="ChEBI" id="CHEBI:58210"/>
    </ligand>
</feature>
<dbReference type="NCBIfam" id="NF003645">
    <property type="entry name" value="PRK05286.1-2"/>
    <property type="match status" value="1"/>
</dbReference>
<feature type="binding site" evidence="11">
    <location>
        <position position="170"/>
    </location>
    <ligand>
        <name>substrate</name>
    </ligand>
</feature>
<dbReference type="InterPro" id="IPR001295">
    <property type="entry name" value="Dihydroorotate_DH_CS"/>
</dbReference>
<dbReference type="CDD" id="cd04738">
    <property type="entry name" value="DHOD_2_like"/>
    <property type="match status" value="1"/>
</dbReference>
<dbReference type="InterPro" id="IPR005719">
    <property type="entry name" value="Dihydroorotate_DH_2"/>
</dbReference>
<evidence type="ECO:0000256" key="5">
    <source>
        <dbReference type="ARBA" id="ARBA00022630"/>
    </source>
</evidence>
<feature type="domain" description="Dihydroorotate dehydrogenase catalytic" evidence="12">
    <location>
        <begin position="43"/>
        <end position="328"/>
    </location>
</feature>
<dbReference type="PANTHER" id="PTHR48109">
    <property type="entry name" value="DIHYDROOROTATE DEHYDROGENASE (QUINONE), MITOCHONDRIAL-RELATED"/>
    <property type="match status" value="1"/>
</dbReference>
<dbReference type="AlphaFoldDB" id="A0A809S997"/>
<protein>
    <recommendedName>
        <fullName evidence="11">Dihydroorotate dehydrogenase (quinone)</fullName>
        <ecNumber evidence="11">1.3.5.2</ecNumber>
    </recommendedName>
    <alternativeName>
        <fullName evidence="11">DHOdehase</fullName>
        <shortName evidence="11">DHOD</shortName>
        <shortName evidence="11">DHODase</shortName>
    </alternativeName>
    <alternativeName>
        <fullName evidence="11">Dihydroorotate oxidase</fullName>
    </alternativeName>
</protein>
<dbReference type="GO" id="GO:0005886">
    <property type="term" value="C:plasma membrane"/>
    <property type="evidence" value="ECO:0007669"/>
    <property type="project" value="UniProtKB-SubCell"/>
</dbReference>
<dbReference type="NCBIfam" id="TIGR01036">
    <property type="entry name" value="pyrD_sub2"/>
    <property type="match status" value="1"/>
</dbReference>
<reference evidence="13" key="1">
    <citation type="journal article" name="DNA Res.">
        <title>The physiological potential of anammox bacteria as revealed by their core genome structure.</title>
        <authorList>
            <person name="Okubo T."/>
            <person name="Toyoda A."/>
            <person name="Fukuhara K."/>
            <person name="Uchiyama I."/>
            <person name="Harigaya Y."/>
            <person name="Kuroiwa M."/>
            <person name="Suzuki T."/>
            <person name="Murakami Y."/>
            <person name="Suwa Y."/>
            <person name="Takami H."/>
        </authorList>
    </citation>
    <scope>NUCLEOTIDE SEQUENCE</scope>
    <source>
        <strain evidence="13">317325-2</strain>
    </source>
</reference>
<evidence type="ECO:0000256" key="6">
    <source>
        <dbReference type="ARBA" id="ARBA00022643"/>
    </source>
</evidence>
<dbReference type="Pfam" id="PF01180">
    <property type="entry name" value="DHO_dh"/>
    <property type="match status" value="1"/>
</dbReference>